<name>A0A914WSU8_9BILA</name>
<dbReference type="GO" id="GO:0043565">
    <property type="term" value="F:sequence-specific DNA binding"/>
    <property type="evidence" value="ECO:0007669"/>
    <property type="project" value="InterPro"/>
</dbReference>
<dbReference type="Proteomes" id="UP000887566">
    <property type="component" value="Unplaced"/>
</dbReference>
<evidence type="ECO:0000313" key="1">
    <source>
        <dbReference type="Proteomes" id="UP000887566"/>
    </source>
</evidence>
<dbReference type="WBParaSite" id="PSAMB.scaffold4751size13651.g25138.t1">
    <property type="protein sequence ID" value="PSAMB.scaffold4751size13651.g25138.t1"/>
    <property type="gene ID" value="PSAMB.scaffold4751size13651.g25138"/>
</dbReference>
<organism evidence="1 2">
    <name type="scientific">Plectus sambesii</name>
    <dbReference type="NCBI Taxonomy" id="2011161"/>
    <lineage>
        <taxon>Eukaryota</taxon>
        <taxon>Metazoa</taxon>
        <taxon>Ecdysozoa</taxon>
        <taxon>Nematoda</taxon>
        <taxon>Chromadorea</taxon>
        <taxon>Plectida</taxon>
        <taxon>Plectina</taxon>
        <taxon>Plectoidea</taxon>
        <taxon>Plectidae</taxon>
        <taxon>Plectus</taxon>
    </lineage>
</organism>
<reference evidence="2" key="1">
    <citation type="submission" date="2022-11" db="UniProtKB">
        <authorList>
            <consortium name="WormBaseParasite"/>
        </authorList>
    </citation>
    <scope>IDENTIFICATION</scope>
</reference>
<dbReference type="SUPFAM" id="SSF82927">
    <property type="entry name" value="Cysteine-rich DNA binding domain, (DM domain)"/>
    <property type="match status" value="1"/>
</dbReference>
<sequence>MRFAEQPSPTGFFCRKCISHGAPISGSHRGLCPYAACSCCICTITKSQRIAMRKMKRQQGWKVRCPIDQLIPTICSSTVIYSSTPVLRTSPKVESQNMAEVLSSLAANTVVSSKEKGVDKNRSSMTLPTPLQLLQNGSHSAPTEPIKAPALDLHRSAKTSDIEKAYLNCLERNPLVHGYTNLISALYDLYEKQAIASQKWSSRQEPLRNDVEYQSFLEQVRSKEKEIMYGAAKVYG</sequence>
<proteinExistence type="predicted"/>
<accession>A0A914WSU8</accession>
<evidence type="ECO:0000313" key="2">
    <source>
        <dbReference type="WBParaSite" id="PSAMB.scaffold4751size13651.g25138.t1"/>
    </source>
</evidence>
<protein>
    <submittedName>
        <fullName evidence="2">DM domain-containing protein</fullName>
    </submittedName>
</protein>
<dbReference type="AlphaFoldDB" id="A0A914WSU8"/>
<keyword evidence="1" id="KW-1185">Reference proteome</keyword>
<dbReference type="InterPro" id="IPR036407">
    <property type="entry name" value="DM_DNA-bd_sf"/>
</dbReference>
<dbReference type="GO" id="GO:0006355">
    <property type="term" value="P:regulation of DNA-templated transcription"/>
    <property type="evidence" value="ECO:0007669"/>
    <property type="project" value="InterPro"/>
</dbReference>